<dbReference type="NCBIfam" id="TIGR00455">
    <property type="entry name" value="apsK"/>
    <property type="match status" value="1"/>
</dbReference>
<comment type="function">
    <text evidence="6">Catalyzes the synthesis of activated sulfate.</text>
</comment>
<dbReference type="GO" id="GO:0019379">
    <property type="term" value="P:sulfate assimilation, phosphoadenylyl sulfate reduction by phosphoadenylyl-sulfate reductase (thioredoxin)"/>
    <property type="evidence" value="ECO:0007669"/>
    <property type="project" value="TreeGrafter"/>
</dbReference>
<keyword evidence="5 6" id="KW-0067">ATP-binding</keyword>
<dbReference type="KEGG" id="tje:TJEJU_0631"/>
<evidence type="ECO:0000256" key="6">
    <source>
        <dbReference type="RuleBase" id="RU004347"/>
    </source>
</evidence>
<dbReference type="GO" id="GO:0005524">
    <property type="term" value="F:ATP binding"/>
    <property type="evidence" value="ECO:0007669"/>
    <property type="project" value="UniProtKB-KW"/>
</dbReference>
<feature type="domain" description="APS kinase" evidence="7">
    <location>
        <begin position="33"/>
        <end position="176"/>
    </location>
</feature>
<dbReference type="PANTHER" id="PTHR42700">
    <property type="entry name" value="SULFATE ADENYLYLTRANSFERASE"/>
    <property type="match status" value="1"/>
</dbReference>
<evidence type="ECO:0000313" key="8">
    <source>
        <dbReference type="EMBL" id="SNR14410.1"/>
    </source>
</evidence>
<comment type="catalytic activity">
    <reaction evidence="1 6">
        <text>adenosine 5'-phosphosulfate + ATP = 3'-phosphoadenylyl sulfate + ADP + H(+)</text>
        <dbReference type="Rhea" id="RHEA:24152"/>
        <dbReference type="ChEBI" id="CHEBI:15378"/>
        <dbReference type="ChEBI" id="CHEBI:30616"/>
        <dbReference type="ChEBI" id="CHEBI:58243"/>
        <dbReference type="ChEBI" id="CHEBI:58339"/>
        <dbReference type="ChEBI" id="CHEBI:456216"/>
        <dbReference type="EC" id="2.7.1.25"/>
    </reaction>
</comment>
<comment type="pathway">
    <text evidence="6">Sulfur metabolism; hydrogen sulfide biosynthesis; sulfite from sulfate: step 2/3.</text>
</comment>
<evidence type="ECO:0000256" key="1">
    <source>
        <dbReference type="ARBA" id="ARBA00001823"/>
    </source>
</evidence>
<name>A0A238U7P4_9FLAO</name>
<dbReference type="AlphaFoldDB" id="A0A238U7P4"/>
<evidence type="ECO:0000256" key="4">
    <source>
        <dbReference type="ARBA" id="ARBA00022741"/>
    </source>
</evidence>
<evidence type="ECO:0000259" key="7">
    <source>
        <dbReference type="Pfam" id="PF01583"/>
    </source>
</evidence>
<dbReference type="GO" id="GO:0004020">
    <property type="term" value="F:adenylylsulfate kinase activity"/>
    <property type="evidence" value="ECO:0007669"/>
    <property type="project" value="UniProtKB-EC"/>
</dbReference>
<keyword evidence="4 6" id="KW-0547">Nucleotide-binding</keyword>
<dbReference type="NCBIfam" id="NF003013">
    <property type="entry name" value="PRK03846.1"/>
    <property type="match status" value="1"/>
</dbReference>
<evidence type="ECO:0000256" key="3">
    <source>
        <dbReference type="ARBA" id="ARBA00022679"/>
    </source>
</evidence>
<gene>
    <name evidence="8" type="primary">cysC</name>
    <name evidence="8" type="ORF">TJEJU_0631</name>
</gene>
<organism evidence="8 9">
    <name type="scientific">Tenacibaculum jejuense</name>
    <dbReference type="NCBI Taxonomy" id="584609"/>
    <lineage>
        <taxon>Bacteria</taxon>
        <taxon>Pseudomonadati</taxon>
        <taxon>Bacteroidota</taxon>
        <taxon>Flavobacteriia</taxon>
        <taxon>Flavobacteriales</taxon>
        <taxon>Flavobacteriaceae</taxon>
        <taxon>Tenacibaculum</taxon>
    </lineage>
</organism>
<dbReference type="InterPro" id="IPR027417">
    <property type="entry name" value="P-loop_NTPase"/>
</dbReference>
<dbReference type="EC" id="2.7.1.25" evidence="2 6"/>
<dbReference type="InterPro" id="IPR050512">
    <property type="entry name" value="Sulf_AdTrans/APS_kinase"/>
</dbReference>
<accession>A0A238U7P4</accession>
<dbReference type="PANTHER" id="PTHR42700:SF1">
    <property type="entry name" value="SULFATE ADENYLYLTRANSFERASE"/>
    <property type="match status" value="1"/>
</dbReference>
<dbReference type="GO" id="GO:0005737">
    <property type="term" value="C:cytoplasm"/>
    <property type="evidence" value="ECO:0007669"/>
    <property type="project" value="TreeGrafter"/>
</dbReference>
<evidence type="ECO:0000256" key="2">
    <source>
        <dbReference type="ARBA" id="ARBA00012121"/>
    </source>
</evidence>
<dbReference type="GO" id="GO:0070814">
    <property type="term" value="P:hydrogen sulfide biosynthetic process"/>
    <property type="evidence" value="ECO:0007669"/>
    <property type="project" value="UniProtKB-UniPathway"/>
</dbReference>
<dbReference type="UniPathway" id="UPA00140">
    <property type="reaction ID" value="UER00205"/>
</dbReference>
<dbReference type="InterPro" id="IPR059117">
    <property type="entry name" value="APS_kinase_dom"/>
</dbReference>
<dbReference type="Gene3D" id="3.40.50.300">
    <property type="entry name" value="P-loop containing nucleotide triphosphate hydrolases"/>
    <property type="match status" value="1"/>
</dbReference>
<evidence type="ECO:0000313" key="9">
    <source>
        <dbReference type="Proteomes" id="UP000215214"/>
    </source>
</evidence>
<keyword evidence="9" id="KW-1185">Reference proteome</keyword>
<dbReference type="CDD" id="cd02027">
    <property type="entry name" value="APSK"/>
    <property type="match status" value="1"/>
</dbReference>
<keyword evidence="6 8" id="KW-0418">Kinase</keyword>
<evidence type="ECO:0000256" key="5">
    <source>
        <dbReference type="ARBA" id="ARBA00022840"/>
    </source>
</evidence>
<sequence length="200" mass="22588">MFLIVLIIDCLYFSDSKKRNVLTSVTMKLKKETVIWFFGLSGSGKTTLADTLNEQLLKKGFQTRKLDGDVLRKGLNVDLGFEEEDRKENIRRAAEVAKLFSKTGIVTIASFITPKEELRALVKEIIGKENVIDIYVDCSIETCIKRDVKGLYKKALNKEILNFTGIDSVFESSKNHCFTVNTEEESVVQSVNSIVSFLEC</sequence>
<dbReference type="Proteomes" id="UP000215214">
    <property type="component" value="Chromosome TJEJU"/>
</dbReference>
<dbReference type="GO" id="GO:0010134">
    <property type="term" value="P:sulfate assimilation via adenylyl sulfate reduction"/>
    <property type="evidence" value="ECO:0007669"/>
    <property type="project" value="TreeGrafter"/>
</dbReference>
<dbReference type="SUPFAM" id="SSF52540">
    <property type="entry name" value="P-loop containing nucleoside triphosphate hydrolases"/>
    <property type="match status" value="1"/>
</dbReference>
<proteinExistence type="inferred from homology"/>
<dbReference type="GO" id="GO:0004781">
    <property type="term" value="F:sulfate adenylyltransferase (ATP) activity"/>
    <property type="evidence" value="ECO:0007669"/>
    <property type="project" value="TreeGrafter"/>
</dbReference>
<protein>
    <recommendedName>
        <fullName evidence="2 6">Adenylyl-sulfate kinase</fullName>
        <ecNumber evidence="2 6">2.7.1.25</ecNumber>
    </recommendedName>
</protein>
<dbReference type="EMBL" id="LT899436">
    <property type="protein sequence ID" value="SNR14410.1"/>
    <property type="molecule type" value="Genomic_DNA"/>
</dbReference>
<reference evidence="8 9" key="1">
    <citation type="submission" date="2017-07" db="EMBL/GenBank/DDBJ databases">
        <authorList>
            <person name="Sun Z.S."/>
            <person name="Albrecht U."/>
            <person name="Echele G."/>
            <person name="Lee C.C."/>
        </authorList>
    </citation>
    <scope>NUCLEOTIDE SEQUENCE [LARGE SCALE GENOMIC DNA]</scope>
    <source>
        <strain evidence="9">type strain: KCTC 22618</strain>
    </source>
</reference>
<keyword evidence="3 6" id="KW-0808">Transferase</keyword>
<dbReference type="Pfam" id="PF01583">
    <property type="entry name" value="APS_kinase"/>
    <property type="match status" value="1"/>
</dbReference>
<dbReference type="InterPro" id="IPR002891">
    <property type="entry name" value="APS"/>
</dbReference>
<comment type="similarity">
    <text evidence="6">Belongs to the APS kinase family.</text>
</comment>